<dbReference type="CDD" id="cd01097">
    <property type="entry name" value="Tetrahydromethanopterin_reductase"/>
    <property type="match status" value="1"/>
</dbReference>
<dbReference type="Gene3D" id="3.20.20.30">
    <property type="entry name" value="Luciferase-like domain"/>
    <property type="match status" value="1"/>
</dbReference>
<dbReference type="EMBL" id="UINC01144382">
    <property type="protein sequence ID" value="SVD33855.1"/>
    <property type="molecule type" value="Genomic_DNA"/>
</dbReference>
<dbReference type="PANTHER" id="PTHR43244">
    <property type="match status" value="1"/>
</dbReference>
<feature type="domain" description="Luciferase-like" evidence="2">
    <location>
        <begin position="3"/>
        <end position="219"/>
    </location>
</feature>
<dbReference type="AlphaFoldDB" id="A0A382UJ38"/>
<dbReference type="SUPFAM" id="SSF51679">
    <property type="entry name" value="Bacterial luciferase-like"/>
    <property type="match status" value="1"/>
</dbReference>
<evidence type="ECO:0000313" key="3">
    <source>
        <dbReference type="EMBL" id="SVD33855.1"/>
    </source>
</evidence>
<feature type="non-terminal residue" evidence="3">
    <location>
        <position position="1"/>
    </location>
</feature>
<name>A0A382UJ38_9ZZZZ</name>
<gene>
    <name evidence="3" type="ORF">METZ01_LOCUS386709</name>
</gene>
<dbReference type="InterPro" id="IPR011251">
    <property type="entry name" value="Luciferase-like_dom"/>
</dbReference>
<dbReference type="InterPro" id="IPR050564">
    <property type="entry name" value="F420-G6PD/mer"/>
</dbReference>
<sequence>QCFGTLGTMFPGRIILGIGTGESLNEVPATGIKWPEIKERFARLREAVRLIRKLWSEEQVSFEGEFYRTENATIYDRPDETPPIYIAGAGPMIAKFSGRIADGFICTSGKPMELYSEKLLSGVAAGLEAAGRKPDDIDLAIELKVSFHTDEKRALEDTRHWAALALSPEEKMSVEDPLEMERLAESLSVERAASRWIVSTDPDEHVEKIRQYIDLGFRHLIFHSPGPDQEHFIHLYAKSVLPKLRAAFS</sequence>
<dbReference type="Pfam" id="PF00296">
    <property type="entry name" value="Bac_luciferase"/>
    <property type="match status" value="1"/>
</dbReference>
<dbReference type="GO" id="GO:0016705">
    <property type="term" value="F:oxidoreductase activity, acting on paired donors, with incorporation or reduction of molecular oxygen"/>
    <property type="evidence" value="ECO:0007669"/>
    <property type="project" value="InterPro"/>
</dbReference>
<proteinExistence type="predicted"/>
<reference evidence="3" key="1">
    <citation type="submission" date="2018-05" db="EMBL/GenBank/DDBJ databases">
        <authorList>
            <person name="Lanie J.A."/>
            <person name="Ng W.-L."/>
            <person name="Kazmierczak K.M."/>
            <person name="Andrzejewski T.M."/>
            <person name="Davidsen T.M."/>
            <person name="Wayne K.J."/>
            <person name="Tettelin H."/>
            <person name="Glass J.I."/>
            <person name="Rusch D."/>
            <person name="Podicherti R."/>
            <person name="Tsui H.-C.T."/>
            <person name="Winkler M.E."/>
        </authorList>
    </citation>
    <scope>NUCLEOTIDE SEQUENCE</scope>
</reference>
<organism evidence="3">
    <name type="scientific">marine metagenome</name>
    <dbReference type="NCBI Taxonomy" id="408172"/>
    <lineage>
        <taxon>unclassified sequences</taxon>
        <taxon>metagenomes</taxon>
        <taxon>ecological metagenomes</taxon>
    </lineage>
</organism>
<protein>
    <recommendedName>
        <fullName evidence="2">Luciferase-like domain-containing protein</fullName>
    </recommendedName>
</protein>
<dbReference type="PANTHER" id="PTHR43244:SF1">
    <property type="entry name" value="5,10-METHYLENETETRAHYDROMETHANOPTERIN REDUCTASE"/>
    <property type="match status" value="1"/>
</dbReference>
<evidence type="ECO:0000259" key="2">
    <source>
        <dbReference type="Pfam" id="PF00296"/>
    </source>
</evidence>
<accession>A0A382UJ38</accession>
<dbReference type="InterPro" id="IPR036661">
    <property type="entry name" value="Luciferase-like_sf"/>
</dbReference>
<keyword evidence="1" id="KW-0560">Oxidoreductase</keyword>
<evidence type="ECO:0000256" key="1">
    <source>
        <dbReference type="ARBA" id="ARBA00023002"/>
    </source>
</evidence>